<evidence type="ECO:0000313" key="3">
    <source>
        <dbReference type="Proteomes" id="UP000297638"/>
    </source>
</evidence>
<evidence type="ECO:0000313" key="2">
    <source>
        <dbReference type="EMBL" id="TFH56827.1"/>
    </source>
</evidence>
<dbReference type="EMBL" id="SPDS01000001">
    <property type="protein sequence ID" value="TFH56827.1"/>
    <property type="molecule type" value="Genomic_DNA"/>
</dbReference>
<dbReference type="Proteomes" id="UP000297638">
    <property type="component" value="Unassembled WGS sequence"/>
</dbReference>
<feature type="region of interest" description="Disordered" evidence="1">
    <location>
        <begin position="337"/>
        <end position="381"/>
    </location>
</feature>
<name>A0A4Y8U015_9MICC</name>
<organism evidence="2 3">
    <name type="scientific">Glutamicibacter arilaitensis</name>
    <dbReference type="NCBI Taxonomy" id="256701"/>
    <lineage>
        <taxon>Bacteria</taxon>
        <taxon>Bacillati</taxon>
        <taxon>Actinomycetota</taxon>
        <taxon>Actinomycetes</taxon>
        <taxon>Micrococcales</taxon>
        <taxon>Micrococcaceae</taxon>
        <taxon>Glutamicibacter</taxon>
    </lineage>
</organism>
<feature type="compositionally biased region" description="Basic and acidic residues" evidence="1">
    <location>
        <begin position="345"/>
        <end position="380"/>
    </location>
</feature>
<feature type="region of interest" description="Disordered" evidence="1">
    <location>
        <begin position="393"/>
        <end position="416"/>
    </location>
</feature>
<dbReference type="Gene3D" id="3.40.50.300">
    <property type="entry name" value="P-loop containing nucleotide triphosphate hydrolases"/>
    <property type="match status" value="1"/>
</dbReference>
<feature type="compositionally biased region" description="Polar residues" evidence="1">
    <location>
        <begin position="396"/>
        <end position="416"/>
    </location>
</feature>
<proteinExistence type="predicted"/>
<dbReference type="Pfam" id="PF13481">
    <property type="entry name" value="AAA_25"/>
    <property type="match status" value="1"/>
</dbReference>
<evidence type="ECO:0000256" key="1">
    <source>
        <dbReference type="SAM" id="MobiDB-lite"/>
    </source>
</evidence>
<reference evidence="2 3" key="1">
    <citation type="submission" date="2019-03" db="EMBL/GenBank/DDBJ databases">
        <title>Glutamicibacter sp. LJH19 genome.</title>
        <authorList>
            <person name="Sinai Borker S."/>
            <person name="Kumar R."/>
        </authorList>
    </citation>
    <scope>NUCLEOTIDE SEQUENCE [LARGE SCALE GENOMIC DNA]</scope>
    <source>
        <strain evidence="2 3">LJH19</strain>
    </source>
</reference>
<dbReference type="SUPFAM" id="SSF52540">
    <property type="entry name" value="P-loop containing nucleoside triphosphate hydrolases"/>
    <property type="match status" value="1"/>
</dbReference>
<dbReference type="InterPro" id="IPR027417">
    <property type="entry name" value="P-loop_NTPase"/>
</dbReference>
<protein>
    <submittedName>
        <fullName evidence="2">AAA family ATPase</fullName>
    </submittedName>
</protein>
<accession>A0A4Y8U015</accession>
<dbReference type="AlphaFoldDB" id="A0A4Y8U015"/>
<gene>
    <name evidence="2" type="ORF">EXY26_07330</name>
</gene>
<comment type="caution">
    <text evidence="2">The sequence shown here is derived from an EMBL/GenBank/DDBJ whole genome shotgun (WGS) entry which is preliminary data.</text>
</comment>
<sequence>MPYRRDLVTDSKPVTKLKMTRASEIVPRRQKWFWEPLRGQGVIPLGTATIVAGKGGEGKTTFMLDLAAKGSRGELPGDLYGQKIETIIIGPEDDWETAMVPRLKGAQANLDKIWQIGLETEYQGNSRERAIKFPLDVDYIEEAIHEYGAKMLIVDPAPSLMHGDMNKAQDVRSSYEPLIALAQKYEFALILINHFGKGGGSVSSKLSGSHAWRDLTRSYLAFAMDEESGERVFSQDKGNYTKNLNSYKFALDSVDVDLGNGEAASVAKVNFMGLTTQTVDEIINRDSFDDDGSARSEAAEWLLAFLDNDQKESARKVIMKAARGEGFSESTLKRAKKALNVQHSRTREAQPETIWHHPDSPPDSQLDHQTGHDGPVHDPSELTELTEPTAEYRGFINNNSPQSVQSAQLGQSAQSVQHGELFEPTAITARRKACPLHGHDDDHDCFTCDSIRTELAS</sequence>